<dbReference type="Proteomes" id="UP000824334">
    <property type="component" value="Chromosome"/>
</dbReference>
<gene>
    <name evidence="1" type="ORF">KWG56_00580</name>
</gene>
<keyword evidence="2" id="KW-1185">Reference proteome</keyword>
<sequence>MTGLRLNVTTNFSDPTNELPVLRDDYLLTRGSLVLIDFAHSADPLVGVPAEGALIPNIAWKEAAELHGSGSKTDWAMMFSRVLAQSPGGDGFVERSTKGGVHVVMSQATQTGIGKGAYIGRTAGGFDTKLRVYLFNHLDHVFYFSSWERKTRLALASSPEASEALIWSNSGSATVNNLILEDRTVNRSGSAQQGSRSVPALPVSATGNTFRNVAGKWALPSGNPSGANQIGVSLMAIGQMPSPYAGFGANKSRSAVLYRSYLEDLTVSGRTFGEVDAIDKALFDQAFGPGGRYFGDTFTDPATYP</sequence>
<evidence type="ECO:0000313" key="2">
    <source>
        <dbReference type="Proteomes" id="UP000824334"/>
    </source>
</evidence>
<accession>A0ABX8TIR5</accession>
<dbReference type="EMBL" id="CP080034">
    <property type="protein sequence ID" value="QYC10554.1"/>
    <property type="molecule type" value="Genomic_DNA"/>
</dbReference>
<dbReference type="GeneID" id="94373739"/>
<protein>
    <submittedName>
        <fullName evidence="1">Uncharacterized protein</fullName>
    </submittedName>
</protein>
<name>A0ABX8TIR5_9CAUL</name>
<organism evidence="1 2">
    <name type="scientific">Brevundimonas nasdae</name>
    <dbReference type="NCBI Taxonomy" id="172043"/>
    <lineage>
        <taxon>Bacteria</taxon>
        <taxon>Pseudomonadati</taxon>
        <taxon>Pseudomonadota</taxon>
        <taxon>Alphaproteobacteria</taxon>
        <taxon>Caulobacterales</taxon>
        <taxon>Caulobacteraceae</taxon>
        <taxon>Brevundimonas</taxon>
    </lineage>
</organism>
<proteinExistence type="predicted"/>
<evidence type="ECO:0000313" key="1">
    <source>
        <dbReference type="EMBL" id="QYC10554.1"/>
    </source>
</evidence>
<dbReference type="RefSeq" id="WP_219353306.1">
    <property type="nucleotide sequence ID" value="NZ_CP080034.1"/>
</dbReference>
<reference evidence="1 2" key="1">
    <citation type="submission" date="2021-07" db="EMBL/GenBank/DDBJ databases">
        <title>Isolation and characterization of bacteria from a gold mining with a capacity of golden bioaccumulation.</title>
        <authorList>
            <person name="Yang X.J."/>
        </authorList>
    </citation>
    <scope>NUCLEOTIDE SEQUENCE [LARGE SCALE GENOMIC DNA]</scope>
    <source>
        <strain evidence="1 2">Au29</strain>
    </source>
</reference>